<evidence type="ECO:0000256" key="4">
    <source>
        <dbReference type="SAM" id="MobiDB-lite"/>
    </source>
</evidence>
<dbReference type="AlphaFoldDB" id="A0A5C5FWF3"/>
<dbReference type="GO" id="GO:0005737">
    <property type="term" value="C:cytoplasm"/>
    <property type="evidence" value="ECO:0007669"/>
    <property type="project" value="TreeGrafter"/>
</dbReference>
<dbReference type="SMART" id="SM00320">
    <property type="entry name" value="WD40"/>
    <property type="match status" value="6"/>
</dbReference>
<dbReference type="InterPro" id="IPR015943">
    <property type="entry name" value="WD40/YVTN_repeat-like_dom_sf"/>
</dbReference>
<evidence type="ECO:0000313" key="6">
    <source>
        <dbReference type="Proteomes" id="UP000311382"/>
    </source>
</evidence>
<reference evidence="5 6" key="1">
    <citation type="submission" date="2019-03" db="EMBL/GenBank/DDBJ databases">
        <title>Rhodosporidium diobovatum UCD-FST 08-225 genome sequencing, assembly, and annotation.</title>
        <authorList>
            <person name="Fakankun I.U."/>
            <person name="Fristensky B."/>
            <person name="Levin D.B."/>
        </authorList>
    </citation>
    <scope>NUCLEOTIDE SEQUENCE [LARGE SCALE GENOMIC DNA]</scope>
    <source>
        <strain evidence="5 6">UCD-FST 08-225</strain>
    </source>
</reference>
<dbReference type="Gene3D" id="2.130.10.10">
    <property type="entry name" value="YVTN repeat-like/Quinoprotein amine dehydrogenase"/>
    <property type="match status" value="2"/>
</dbReference>
<evidence type="ECO:0000256" key="3">
    <source>
        <dbReference type="PROSITE-ProRule" id="PRU00221"/>
    </source>
</evidence>
<dbReference type="InterPro" id="IPR045151">
    <property type="entry name" value="DCAF8"/>
</dbReference>
<dbReference type="EMBL" id="SOZI01000047">
    <property type="protein sequence ID" value="TNY21267.1"/>
    <property type="molecule type" value="Genomic_DNA"/>
</dbReference>
<feature type="compositionally biased region" description="Basic and acidic residues" evidence="4">
    <location>
        <begin position="449"/>
        <end position="459"/>
    </location>
</feature>
<feature type="compositionally biased region" description="Acidic residues" evidence="4">
    <location>
        <begin position="687"/>
        <end position="698"/>
    </location>
</feature>
<dbReference type="Pfam" id="PF00400">
    <property type="entry name" value="WD40"/>
    <property type="match status" value="4"/>
</dbReference>
<feature type="region of interest" description="Disordered" evidence="4">
    <location>
        <begin position="687"/>
        <end position="733"/>
    </location>
</feature>
<keyword evidence="6" id="KW-1185">Reference proteome</keyword>
<accession>A0A5C5FWF3</accession>
<dbReference type="PROSITE" id="PS50082">
    <property type="entry name" value="WD_REPEATS_2"/>
    <property type="match status" value="1"/>
</dbReference>
<dbReference type="SUPFAM" id="SSF50978">
    <property type="entry name" value="WD40 repeat-like"/>
    <property type="match status" value="1"/>
</dbReference>
<dbReference type="Proteomes" id="UP000311382">
    <property type="component" value="Unassembled WGS sequence"/>
</dbReference>
<comment type="caution">
    <text evidence="5">The sequence shown here is derived from an EMBL/GenBank/DDBJ whole genome shotgun (WGS) entry which is preliminary data.</text>
</comment>
<feature type="compositionally biased region" description="Acidic residues" evidence="4">
    <location>
        <begin position="494"/>
        <end position="526"/>
    </location>
</feature>
<organism evidence="5 6">
    <name type="scientific">Rhodotorula diobovata</name>
    <dbReference type="NCBI Taxonomy" id="5288"/>
    <lineage>
        <taxon>Eukaryota</taxon>
        <taxon>Fungi</taxon>
        <taxon>Dikarya</taxon>
        <taxon>Basidiomycota</taxon>
        <taxon>Pucciniomycotina</taxon>
        <taxon>Microbotryomycetes</taxon>
        <taxon>Sporidiobolales</taxon>
        <taxon>Sporidiobolaceae</taxon>
        <taxon>Rhodotorula</taxon>
    </lineage>
</organism>
<evidence type="ECO:0000313" key="5">
    <source>
        <dbReference type="EMBL" id="TNY21267.1"/>
    </source>
</evidence>
<evidence type="ECO:0000256" key="1">
    <source>
        <dbReference type="ARBA" id="ARBA00022574"/>
    </source>
</evidence>
<dbReference type="GO" id="GO:0045717">
    <property type="term" value="P:negative regulation of fatty acid biosynthetic process"/>
    <property type="evidence" value="ECO:0007669"/>
    <property type="project" value="TreeGrafter"/>
</dbReference>
<dbReference type="PANTHER" id="PTHR15574">
    <property type="entry name" value="WD REPEAT DOMAIN-CONTAINING FAMILY"/>
    <property type="match status" value="1"/>
</dbReference>
<feature type="repeat" description="WD" evidence="3">
    <location>
        <begin position="133"/>
        <end position="168"/>
    </location>
</feature>
<protein>
    <submittedName>
        <fullName evidence="5">WD repeat-containing protein</fullName>
    </submittedName>
</protein>
<dbReference type="InterPro" id="IPR036322">
    <property type="entry name" value="WD40_repeat_dom_sf"/>
</dbReference>
<feature type="region of interest" description="Disordered" evidence="4">
    <location>
        <begin position="373"/>
        <end position="526"/>
    </location>
</feature>
<dbReference type="InterPro" id="IPR001680">
    <property type="entry name" value="WD40_rpt"/>
</dbReference>
<evidence type="ECO:0000256" key="2">
    <source>
        <dbReference type="ARBA" id="ARBA00022737"/>
    </source>
</evidence>
<keyword evidence="2" id="KW-0677">Repeat</keyword>
<dbReference type="STRING" id="5288.A0A5C5FWF3"/>
<name>A0A5C5FWF3_9BASI</name>
<dbReference type="PANTHER" id="PTHR15574:SF40">
    <property type="entry name" value="WD AND TETRATRICOPEPTIDE REPEATS PROTEIN 1"/>
    <property type="match status" value="1"/>
</dbReference>
<feature type="compositionally biased region" description="Basic and acidic residues" evidence="4">
    <location>
        <begin position="405"/>
        <end position="428"/>
    </location>
</feature>
<dbReference type="OrthoDB" id="2414538at2759"/>
<proteinExistence type="predicted"/>
<sequence>MGVATGADNPFLSLNSLPLFPPHRSLSTSLYPALVNSPAWVTRYDVLQTLGDPGGTGAFGGSYSHRVVRDAPGQTGCVNAMAWEDAGVDARLATGGDDTKICIWSPGLDATLNTDGSNVMSPVPGYGLAETIATGHRGNIFSLKWAPGLSTRLFSCAADAQVRVFDLSLANNPKLNPETVTPPADSPHRPWVHHDEGTATTHVLRCHTDRVKRIATEASSDVFLTCAEDGTVRQHDLRTHHVCRRNRFDESDESSCPPPLASYGPGLSLYSLTVSKLRPHLFVVAGTSPYAYLHDRRMLRAPMQRDWHLPASALSSSSSLTQCVRRFGLPDDPDPHAHIVAAKLSPTRPRDLLVSYSAKGIYLFDTDGETVVRQETGGEKKRKGARGRGRDPEELLSLSDEEVDEARGEAAHEGPAAERRAKRVRDEATTDAAPEASSPATVTPVPPKRVREGVERKEGTSVVGGAGVGTSRRGGATERDEDAEATGSMSGVESGEEEEVADAEESDEEDEWDEDGSEEDEDEDDDLLEVSEGDLAGNPRYHDDVPLVAPLKHYTGHANTQTVKDVNWLTPNLVISGSDDGNTFIWDRETEEIRAIYKGDDDVVNVMQPHPRLPLVAISGIDSTPKLFGPTTDAEAAERANLVRDVERIRRRNASGETDRRSRLGMGGITRDDLLQMLFLRGTAALEEAEDEEEGEGEGEGREAARPPRRRVRVVLREGDDEGEGAPVECVVS</sequence>
<gene>
    <name evidence="5" type="ORF">DMC30DRAFT_208914</name>
</gene>
<keyword evidence="1 3" id="KW-0853">WD repeat</keyword>
<dbReference type="GO" id="GO:0080008">
    <property type="term" value="C:Cul4-RING E3 ubiquitin ligase complex"/>
    <property type="evidence" value="ECO:0007669"/>
    <property type="project" value="TreeGrafter"/>
</dbReference>